<dbReference type="Proteomes" id="UP000230859">
    <property type="component" value="Unassembled WGS sequence"/>
</dbReference>
<gene>
    <name evidence="2" type="ORF">COV74_08930</name>
</gene>
<comment type="caution">
    <text evidence="2">The sequence shown here is derived from an EMBL/GenBank/DDBJ whole genome shotgun (WGS) entry which is preliminary data.</text>
</comment>
<dbReference type="Pfam" id="PF12439">
    <property type="entry name" value="GDE_N"/>
    <property type="match status" value="1"/>
</dbReference>
<reference evidence="2 3" key="1">
    <citation type="submission" date="2017-09" db="EMBL/GenBank/DDBJ databases">
        <title>Depth-based differentiation of microbial function through sediment-hosted aquifers and enrichment of novel symbionts in the deep terrestrial subsurface.</title>
        <authorList>
            <person name="Probst A.J."/>
            <person name="Ladd B."/>
            <person name="Jarett J.K."/>
            <person name="Geller-Mcgrath D.E."/>
            <person name="Sieber C.M."/>
            <person name="Emerson J.B."/>
            <person name="Anantharaman K."/>
            <person name="Thomas B.C."/>
            <person name="Malmstrom R."/>
            <person name="Stieglmeier M."/>
            <person name="Klingl A."/>
            <person name="Woyke T."/>
            <person name="Ryan C.M."/>
            <person name="Banfield J.F."/>
        </authorList>
    </citation>
    <scope>NUCLEOTIDE SEQUENCE [LARGE SCALE GENOMIC DNA]</scope>
    <source>
        <strain evidence="2">CG11_big_fil_rev_8_21_14_0_20_45_26</strain>
    </source>
</reference>
<dbReference type="AlphaFoldDB" id="A0A2H0LM11"/>
<evidence type="ECO:0000313" key="2">
    <source>
        <dbReference type="EMBL" id="PIQ85427.1"/>
    </source>
</evidence>
<sequence>MRSRVYNSETIQQLPLSLNKEWKEANTDGTYAAASILGANTKPHHGLLVVKAPHRTEHLVLLSGLEETLLIGDRSYPLSTHLYEERIFPDGYVRIENFYRKPFPSWIFRVENLAFLKIVMIIEGQKTVLIRYQLLSSYGDFVRLIVRPITAFRPSTQITRMPDRLMPQLEVAAQTIELKSQNRYPSMRFFHNSAVVDREGKWFRDQVYGKHFAKNGVVRKEDLYSPCSFHYAFNEEDGVYLCVTTEKKRIIDPFLLELQEKRRRHVQLS</sequence>
<name>A0A2H0LM11_9BACT</name>
<dbReference type="EMBL" id="PCVY01000066">
    <property type="protein sequence ID" value="PIQ85427.1"/>
    <property type="molecule type" value="Genomic_DNA"/>
</dbReference>
<evidence type="ECO:0000259" key="1">
    <source>
        <dbReference type="Pfam" id="PF12439"/>
    </source>
</evidence>
<evidence type="ECO:0000313" key="3">
    <source>
        <dbReference type="Proteomes" id="UP000230859"/>
    </source>
</evidence>
<accession>A0A2H0LM11</accession>
<protein>
    <recommendedName>
        <fullName evidence="1">Glycogen debranching enzyme bacterial and archaeal type N-terminal domain-containing protein</fullName>
    </recommendedName>
</protein>
<proteinExistence type="predicted"/>
<organism evidence="2 3">
    <name type="scientific">Candidatus Abzuiibacterium crystallinum</name>
    <dbReference type="NCBI Taxonomy" id="1974748"/>
    <lineage>
        <taxon>Bacteria</taxon>
        <taxon>Pseudomonadati</taxon>
        <taxon>Candidatus Omnitrophota</taxon>
        <taxon>Candidatus Abzuiibacterium</taxon>
    </lineage>
</organism>
<dbReference type="InterPro" id="IPR024742">
    <property type="entry name" value="Glycogen_debranch_N"/>
</dbReference>
<feature type="domain" description="Glycogen debranching enzyme bacterial and archaeal type N-terminal" evidence="1">
    <location>
        <begin position="20"/>
        <end position="239"/>
    </location>
</feature>